<organism evidence="3 4">
    <name type="scientific">Kouleothrix aurantiaca</name>
    <dbReference type="NCBI Taxonomy" id="186479"/>
    <lineage>
        <taxon>Bacteria</taxon>
        <taxon>Bacillati</taxon>
        <taxon>Chloroflexota</taxon>
        <taxon>Chloroflexia</taxon>
        <taxon>Chloroflexales</taxon>
        <taxon>Roseiflexineae</taxon>
        <taxon>Roseiflexaceae</taxon>
        <taxon>Kouleothrix</taxon>
    </lineage>
</organism>
<name>A0A0P9FAJ3_9CHLR</name>
<dbReference type="EMBL" id="LJCR01001866">
    <property type="protein sequence ID" value="KPV49599.1"/>
    <property type="molecule type" value="Genomic_DNA"/>
</dbReference>
<comment type="caution">
    <text evidence="3">The sequence shown here is derived from an EMBL/GenBank/DDBJ whole genome shotgun (WGS) entry which is preliminary data.</text>
</comment>
<dbReference type="Proteomes" id="UP000050509">
    <property type="component" value="Unassembled WGS sequence"/>
</dbReference>
<proteinExistence type="predicted"/>
<feature type="domain" description="VWFA" evidence="2">
    <location>
        <begin position="59"/>
        <end position="179"/>
    </location>
</feature>
<dbReference type="Gene3D" id="3.40.50.410">
    <property type="entry name" value="von Willebrand factor, type A domain"/>
    <property type="match status" value="1"/>
</dbReference>
<dbReference type="PROSITE" id="PS50234">
    <property type="entry name" value="VWFA"/>
    <property type="match status" value="1"/>
</dbReference>
<protein>
    <recommendedName>
        <fullName evidence="2">VWFA domain-containing protein</fullName>
    </recommendedName>
</protein>
<evidence type="ECO:0000259" key="2">
    <source>
        <dbReference type="PROSITE" id="PS50234"/>
    </source>
</evidence>
<keyword evidence="4" id="KW-1185">Reference proteome</keyword>
<reference evidence="3 4" key="1">
    <citation type="submission" date="2015-09" db="EMBL/GenBank/DDBJ databases">
        <title>Draft genome sequence of Kouleothrix aurantiaca JCM 19913.</title>
        <authorList>
            <person name="Hemp J."/>
        </authorList>
    </citation>
    <scope>NUCLEOTIDE SEQUENCE [LARGE SCALE GENOMIC DNA]</scope>
    <source>
        <strain evidence="3 4">COM-B</strain>
    </source>
</reference>
<dbReference type="SMART" id="SM00327">
    <property type="entry name" value="VWA"/>
    <property type="match status" value="1"/>
</dbReference>
<evidence type="ECO:0000313" key="4">
    <source>
        <dbReference type="Proteomes" id="UP000050509"/>
    </source>
</evidence>
<dbReference type="InterPro" id="IPR002035">
    <property type="entry name" value="VWF_A"/>
</dbReference>
<dbReference type="InterPro" id="IPR036465">
    <property type="entry name" value="vWFA_dom_sf"/>
</dbReference>
<dbReference type="AlphaFoldDB" id="A0A0P9FAJ3"/>
<dbReference type="PATRIC" id="fig|186479.3.peg.3244"/>
<keyword evidence="1" id="KW-1133">Transmembrane helix</keyword>
<dbReference type="SUPFAM" id="SSF53300">
    <property type="entry name" value="vWA-like"/>
    <property type="match status" value="1"/>
</dbReference>
<keyword evidence="1" id="KW-0472">Membrane</keyword>
<dbReference type="PANTHER" id="PTHR37947:SF2">
    <property type="entry name" value="VON WILLEBRAND FACTOR TYPE A"/>
    <property type="match status" value="1"/>
</dbReference>
<evidence type="ECO:0000256" key="1">
    <source>
        <dbReference type="SAM" id="Phobius"/>
    </source>
</evidence>
<feature type="non-terminal residue" evidence="3">
    <location>
        <position position="251"/>
    </location>
</feature>
<gene>
    <name evidence="3" type="ORF">SE17_31705</name>
</gene>
<evidence type="ECO:0000313" key="3">
    <source>
        <dbReference type="EMBL" id="KPV49599.1"/>
    </source>
</evidence>
<sequence length="251" mass="26647">MALVALALVPLMWAFALLTPRRAAPLRFWGGLLLRTLILVALVLALAGAQLVQPVRTLTTVFLLDASDSIAPAQRERAIQYVDRALAGLPPGDRAAVVAFGAGALVERAPASLAALGRINSVPVTTRTNIQEAIQLGVALLPADSQKRLVLLSDGGENSGRAADAAQLARACDGTILVARANSTRVGALRQARTQLLQGGARLLGVVLNGVATPRGKQQSYYYYYSNEQDRARRRFGLFGRSGSRRGANKN</sequence>
<feature type="transmembrane region" description="Helical" evidence="1">
    <location>
        <begin position="33"/>
        <end position="52"/>
    </location>
</feature>
<keyword evidence="1" id="KW-0812">Transmembrane</keyword>
<dbReference type="Pfam" id="PF13519">
    <property type="entry name" value="VWA_2"/>
    <property type="match status" value="1"/>
</dbReference>
<dbReference type="PANTHER" id="PTHR37947">
    <property type="entry name" value="BLL2462 PROTEIN"/>
    <property type="match status" value="1"/>
</dbReference>
<accession>A0A0P9FAJ3</accession>